<dbReference type="Proteomes" id="UP000647587">
    <property type="component" value="Unassembled WGS sequence"/>
</dbReference>
<gene>
    <name evidence="1" type="ORF">GCM10008955_17470</name>
</gene>
<comment type="caution">
    <text evidence="1">The sequence shown here is derived from an EMBL/GenBank/DDBJ whole genome shotgun (WGS) entry which is preliminary data.</text>
</comment>
<accession>A0ABQ2ET12</accession>
<reference evidence="2" key="1">
    <citation type="journal article" date="2019" name="Int. J. Syst. Evol. Microbiol.">
        <title>The Global Catalogue of Microorganisms (GCM) 10K type strain sequencing project: providing services to taxonomists for standard genome sequencing and annotation.</title>
        <authorList>
            <consortium name="The Broad Institute Genomics Platform"/>
            <consortium name="The Broad Institute Genome Sequencing Center for Infectious Disease"/>
            <person name="Wu L."/>
            <person name="Ma J."/>
        </authorList>
    </citation>
    <scope>NUCLEOTIDE SEQUENCE [LARGE SCALE GENOMIC DNA]</scope>
    <source>
        <strain evidence="2">JCM 30331</strain>
    </source>
</reference>
<dbReference type="EMBL" id="BMPP01000006">
    <property type="protein sequence ID" value="GGK24391.1"/>
    <property type="molecule type" value="Genomic_DNA"/>
</dbReference>
<organism evidence="1 2">
    <name type="scientific">Deinococcus malanensis</name>
    <dbReference type="NCBI Taxonomy" id="1706855"/>
    <lineage>
        <taxon>Bacteria</taxon>
        <taxon>Thermotogati</taxon>
        <taxon>Deinococcota</taxon>
        <taxon>Deinococci</taxon>
        <taxon>Deinococcales</taxon>
        <taxon>Deinococcaceae</taxon>
        <taxon>Deinococcus</taxon>
    </lineage>
</organism>
<evidence type="ECO:0000313" key="1">
    <source>
        <dbReference type="EMBL" id="GGK24391.1"/>
    </source>
</evidence>
<proteinExistence type="predicted"/>
<dbReference type="RefSeq" id="WP_189006872.1">
    <property type="nucleotide sequence ID" value="NZ_BMPP01000006.1"/>
</dbReference>
<sequence length="177" mass="18964">MTQVTVTLNSQLLTTLEQIAQAHNCSLEEVVMAALQAYVLPSGTTLDLAQLGEAMLRALEETATDQGPDEHITVEQAEAMMALITLGHDLWTSLVGVPPGSVLTEKASARQAAVTSIVQLLRATLTEKGVMRWWTRPRSHLSGSTPLGLLPPDWTPDSAAFRKVQTLAEADCGFAAT</sequence>
<name>A0ABQ2ET12_9DEIO</name>
<evidence type="ECO:0000313" key="2">
    <source>
        <dbReference type="Proteomes" id="UP000647587"/>
    </source>
</evidence>
<evidence type="ECO:0008006" key="3">
    <source>
        <dbReference type="Google" id="ProtNLM"/>
    </source>
</evidence>
<protein>
    <recommendedName>
        <fullName evidence="3">Ribbon-helix-helix protein CopG domain-containing protein</fullName>
    </recommendedName>
</protein>
<keyword evidence="2" id="KW-1185">Reference proteome</keyword>